<gene>
    <name evidence="1" type="ORF">COCCU_14600</name>
</gene>
<evidence type="ECO:0000313" key="1">
    <source>
        <dbReference type="EMBL" id="QGU08810.1"/>
    </source>
</evidence>
<reference evidence="1 2" key="1">
    <citation type="submission" date="2019-11" db="EMBL/GenBank/DDBJ databases">
        <title>Complete genome sequence of Corynebacterium kalinowskii 1959, a novel Corynebacterium species isolated from soil of a small paddock in Vilsendorf, Germany.</title>
        <authorList>
            <person name="Schaffert L."/>
            <person name="Ruwe M."/>
            <person name="Milse J."/>
            <person name="Hanuschka K."/>
            <person name="Ortseifen V."/>
            <person name="Droste J."/>
            <person name="Brandt D."/>
            <person name="Schlueter L."/>
            <person name="Kutter Y."/>
            <person name="Vinke S."/>
            <person name="Viehoefer P."/>
            <person name="Jacob L."/>
            <person name="Luebke N.-C."/>
            <person name="Schulte-Berndt E."/>
            <person name="Hain C."/>
            <person name="Linder M."/>
            <person name="Schmidt P."/>
            <person name="Wollenschlaeger L."/>
            <person name="Luttermann T."/>
            <person name="Thieme E."/>
            <person name="Hassa J."/>
            <person name="Haak M."/>
            <person name="Wittchen M."/>
            <person name="Mentz A."/>
            <person name="Persicke M."/>
            <person name="Busche T."/>
            <person name="Ruckert C."/>
        </authorList>
    </citation>
    <scope>NUCLEOTIDE SEQUENCE [LARGE SCALE GENOMIC DNA]</scope>
    <source>
        <strain evidence="1 2">2039</strain>
        <plasmid evidence="2">pcoccu</plasmid>
    </source>
</reference>
<dbReference type="Gene3D" id="1.10.1220.10">
    <property type="entry name" value="Met repressor-like"/>
    <property type="match status" value="1"/>
</dbReference>
<dbReference type="InterPro" id="IPR013321">
    <property type="entry name" value="Arc_rbn_hlx_hlx"/>
</dbReference>
<protein>
    <recommendedName>
        <fullName evidence="3">ParG</fullName>
    </recommendedName>
</protein>
<proteinExistence type="predicted"/>
<dbReference type="RefSeq" id="WP_156233105.1">
    <property type="nucleotide sequence ID" value="NZ_CP046456.1"/>
</dbReference>
<keyword evidence="1" id="KW-0614">Plasmid</keyword>
<keyword evidence="2" id="KW-1185">Reference proteome</keyword>
<dbReference type="Proteomes" id="UP000424462">
    <property type="component" value="Plasmid pCOCCU"/>
</dbReference>
<accession>A0A6B8WFS5</accession>
<evidence type="ECO:0008006" key="3">
    <source>
        <dbReference type="Google" id="ProtNLM"/>
    </source>
</evidence>
<evidence type="ECO:0000313" key="2">
    <source>
        <dbReference type="Proteomes" id="UP000424462"/>
    </source>
</evidence>
<dbReference type="AlphaFoldDB" id="A0A6B8WFS5"/>
<sequence>MNTKKHNLGPSKPRQRRSISEAFIDTEAAAKPEASTMFNVRMTTSVHRRLKFQAFKEDRTMKEIVEESVLKYLNEHES</sequence>
<dbReference type="GO" id="GO:0006355">
    <property type="term" value="P:regulation of DNA-templated transcription"/>
    <property type="evidence" value="ECO:0007669"/>
    <property type="project" value="InterPro"/>
</dbReference>
<dbReference type="InterPro" id="IPR010985">
    <property type="entry name" value="Ribbon_hlx_hlx"/>
</dbReference>
<dbReference type="EMBL" id="CP046456">
    <property type="protein sequence ID" value="QGU08810.1"/>
    <property type="molecule type" value="Genomic_DNA"/>
</dbReference>
<dbReference type="KEGG" id="cok:COCCU_14600"/>
<organism evidence="1 2">
    <name type="scientific">Corynebacterium occultum</name>
    <dbReference type="NCBI Taxonomy" id="2675219"/>
    <lineage>
        <taxon>Bacteria</taxon>
        <taxon>Bacillati</taxon>
        <taxon>Actinomycetota</taxon>
        <taxon>Actinomycetes</taxon>
        <taxon>Mycobacteriales</taxon>
        <taxon>Corynebacteriaceae</taxon>
        <taxon>Corynebacterium</taxon>
    </lineage>
</organism>
<geneLocation type="plasmid" evidence="2">
    <name>pcoccu</name>
</geneLocation>
<name>A0A6B8WFS5_9CORY</name>
<dbReference type="SUPFAM" id="SSF47598">
    <property type="entry name" value="Ribbon-helix-helix"/>
    <property type="match status" value="1"/>
</dbReference>